<dbReference type="Proteomes" id="UP001497480">
    <property type="component" value="Unassembled WGS sequence"/>
</dbReference>
<dbReference type="PANTHER" id="PTHR47947:SF49">
    <property type="entry name" value="CYTOCHROME P450 FAMILY PROTEIN"/>
    <property type="match status" value="1"/>
</dbReference>
<dbReference type="GO" id="GO:0005506">
    <property type="term" value="F:iron ion binding"/>
    <property type="evidence" value="ECO:0007669"/>
    <property type="project" value="InterPro"/>
</dbReference>
<evidence type="ECO:0000256" key="5">
    <source>
        <dbReference type="ARBA" id="ARBA00023033"/>
    </source>
</evidence>
<evidence type="ECO:0000256" key="3">
    <source>
        <dbReference type="ARBA" id="ARBA00023002"/>
    </source>
</evidence>
<dbReference type="SUPFAM" id="SSF48264">
    <property type="entry name" value="Cytochrome P450"/>
    <property type="match status" value="1"/>
</dbReference>
<keyword evidence="7" id="KW-1185">Reference proteome</keyword>
<keyword evidence="5" id="KW-0503">Monooxygenase</keyword>
<reference evidence="6 7" key="1">
    <citation type="submission" date="2024-03" db="EMBL/GenBank/DDBJ databases">
        <authorList>
            <person name="Martinez-Hernandez J."/>
        </authorList>
    </citation>
    <scope>NUCLEOTIDE SEQUENCE [LARGE SCALE GENOMIC DNA]</scope>
</reference>
<keyword evidence="1" id="KW-0349">Heme</keyword>
<sequence>MTQWFSELTLNVILRIIARKRNYGNACEADQKEARRCLKAMREFFHLMGLFVVGDSIPCLRWLDLSDHEKAMTENAKELDTILSEWLNEHRQKRASGESVGDQDFIDVMLSVLDGIKITEYDTYTIIKSTSLIT</sequence>
<proteinExistence type="predicted"/>
<evidence type="ECO:0000256" key="1">
    <source>
        <dbReference type="ARBA" id="ARBA00022617"/>
    </source>
</evidence>
<evidence type="ECO:0000313" key="6">
    <source>
        <dbReference type="EMBL" id="CAL0305076.1"/>
    </source>
</evidence>
<evidence type="ECO:0008006" key="8">
    <source>
        <dbReference type="Google" id="ProtNLM"/>
    </source>
</evidence>
<evidence type="ECO:0000313" key="7">
    <source>
        <dbReference type="Proteomes" id="UP001497480"/>
    </source>
</evidence>
<dbReference type="InterPro" id="IPR050651">
    <property type="entry name" value="Plant_Cytochrome_P450_Monoox"/>
</dbReference>
<comment type="caution">
    <text evidence="6">The sequence shown here is derived from an EMBL/GenBank/DDBJ whole genome shotgun (WGS) entry which is preliminary data.</text>
</comment>
<keyword evidence="3" id="KW-0560">Oxidoreductase</keyword>
<evidence type="ECO:0000256" key="4">
    <source>
        <dbReference type="ARBA" id="ARBA00023004"/>
    </source>
</evidence>
<dbReference type="EMBL" id="CAXHTB010000004">
    <property type="protein sequence ID" value="CAL0305076.1"/>
    <property type="molecule type" value="Genomic_DNA"/>
</dbReference>
<dbReference type="Pfam" id="PF00067">
    <property type="entry name" value="p450"/>
    <property type="match status" value="1"/>
</dbReference>
<dbReference type="PANTHER" id="PTHR47947">
    <property type="entry name" value="CYTOCHROME P450 82C3-RELATED"/>
    <property type="match status" value="1"/>
</dbReference>
<protein>
    <recommendedName>
        <fullName evidence="8">Cytochrome P450</fullName>
    </recommendedName>
</protein>
<dbReference type="GO" id="GO:0020037">
    <property type="term" value="F:heme binding"/>
    <property type="evidence" value="ECO:0007669"/>
    <property type="project" value="InterPro"/>
</dbReference>
<dbReference type="GO" id="GO:0016705">
    <property type="term" value="F:oxidoreductase activity, acting on paired donors, with incorporation or reduction of molecular oxygen"/>
    <property type="evidence" value="ECO:0007669"/>
    <property type="project" value="InterPro"/>
</dbReference>
<gene>
    <name evidence="6" type="ORF">LLUT_LOCUS6136</name>
</gene>
<dbReference type="AlphaFoldDB" id="A0AAV1W715"/>
<keyword evidence="2" id="KW-0479">Metal-binding</keyword>
<dbReference type="GO" id="GO:0004497">
    <property type="term" value="F:monooxygenase activity"/>
    <property type="evidence" value="ECO:0007669"/>
    <property type="project" value="UniProtKB-KW"/>
</dbReference>
<dbReference type="InterPro" id="IPR036396">
    <property type="entry name" value="Cyt_P450_sf"/>
</dbReference>
<name>A0AAV1W715_LUPLU</name>
<accession>A0AAV1W715</accession>
<organism evidence="6 7">
    <name type="scientific">Lupinus luteus</name>
    <name type="common">European yellow lupine</name>
    <dbReference type="NCBI Taxonomy" id="3873"/>
    <lineage>
        <taxon>Eukaryota</taxon>
        <taxon>Viridiplantae</taxon>
        <taxon>Streptophyta</taxon>
        <taxon>Embryophyta</taxon>
        <taxon>Tracheophyta</taxon>
        <taxon>Spermatophyta</taxon>
        <taxon>Magnoliopsida</taxon>
        <taxon>eudicotyledons</taxon>
        <taxon>Gunneridae</taxon>
        <taxon>Pentapetalae</taxon>
        <taxon>rosids</taxon>
        <taxon>fabids</taxon>
        <taxon>Fabales</taxon>
        <taxon>Fabaceae</taxon>
        <taxon>Papilionoideae</taxon>
        <taxon>50 kb inversion clade</taxon>
        <taxon>genistoids sensu lato</taxon>
        <taxon>core genistoids</taxon>
        <taxon>Genisteae</taxon>
        <taxon>Lupinus</taxon>
    </lineage>
</organism>
<dbReference type="InterPro" id="IPR001128">
    <property type="entry name" value="Cyt_P450"/>
</dbReference>
<evidence type="ECO:0000256" key="2">
    <source>
        <dbReference type="ARBA" id="ARBA00022723"/>
    </source>
</evidence>
<keyword evidence="4" id="KW-0408">Iron</keyword>
<dbReference type="Gene3D" id="1.10.630.10">
    <property type="entry name" value="Cytochrome P450"/>
    <property type="match status" value="1"/>
</dbReference>